<sequence length="85" mass="9113">MNEVDRLNQHELKVPAGTQLGFNGWEDAAEREQRGPGGARTRSPNKPTGHTGENAAAGALPFPPVILPDSAPWRPHPRASSPADR</sequence>
<evidence type="ECO:0000313" key="2">
    <source>
        <dbReference type="EMBL" id="KAK7507706.1"/>
    </source>
</evidence>
<feature type="compositionally biased region" description="Basic and acidic residues" evidence="1">
    <location>
        <begin position="1"/>
        <end position="13"/>
    </location>
</feature>
<protein>
    <submittedName>
        <fullName evidence="2">Uncharacterized protein</fullName>
    </submittedName>
</protein>
<name>A0ABD0M8K8_9CAEN</name>
<reference evidence="2 3" key="1">
    <citation type="journal article" date="2023" name="Sci. Data">
        <title>Genome assembly of the Korean intertidal mud-creeper Batillaria attramentaria.</title>
        <authorList>
            <person name="Patra A.K."/>
            <person name="Ho P.T."/>
            <person name="Jun S."/>
            <person name="Lee S.J."/>
            <person name="Kim Y."/>
            <person name="Won Y.J."/>
        </authorList>
    </citation>
    <scope>NUCLEOTIDE SEQUENCE [LARGE SCALE GENOMIC DNA]</scope>
    <source>
        <strain evidence="2">Wonlab-2016</strain>
    </source>
</reference>
<proteinExistence type="predicted"/>
<comment type="caution">
    <text evidence="2">The sequence shown here is derived from an EMBL/GenBank/DDBJ whole genome shotgun (WGS) entry which is preliminary data.</text>
</comment>
<keyword evidence="3" id="KW-1185">Reference proteome</keyword>
<evidence type="ECO:0000313" key="3">
    <source>
        <dbReference type="Proteomes" id="UP001519460"/>
    </source>
</evidence>
<evidence type="ECO:0000256" key="1">
    <source>
        <dbReference type="SAM" id="MobiDB-lite"/>
    </source>
</evidence>
<accession>A0ABD0M8K8</accession>
<feature type="region of interest" description="Disordered" evidence="1">
    <location>
        <begin position="1"/>
        <end position="85"/>
    </location>
</feature>
<dbReference type="AlphaFoldDB" id="A0ABD0M8K8"/>
<gene>
    <name evidence="2" type="ORF">BaRGS_00001641</name>
</gene>
<dbReference type="Proteomes" id="UP001519460">
    <property type="component" value="Unassembled WGS sequence"/>
</dbReference>
<dbReference type="EMBL" id="JACVVK020000004">
    <property type="protein sequence ID" value="KAK7507706.1"/>
    <property type="molecule type" value="Genomic_DNA"/>
</dbReference>
<organism evidence="2 3">
    <name type="scientific">Batillaria attramentaria</name>
    <dbReference type="NCBI Taxonomy" id="370345"/>
    <lineage>
        <taxon>Eukaryota</taxon>
        <taxon>Metazoa</taxon>
        <taxon>Spiralia</taxon>
        <taxon>Lophotrochozoa</taxon>
        <taxon>Mollusca</taxon>
        <taxon>Gastropoda</taxon>
        <taxon>Caenogastropoda</taxon>
        <taxon>Sorbeoconcha</taxon>
        <taxon>Cerithioidea</taxon>
        <taxon>Batillariidae</taxon>
        <taxon>Batillaria</taxon>
    </lineage>
</organism>